<dbReference type="InterPro" id="IPR010736">
    <property type="entry name" value="SHIPPO-rpt"/>
</dbReference>
<dbReference type="EMBL" id="CCKQ01013840">
    <property type="protein sequence ID" value="CDW85551.1"/>
    <property type="molecule type" value="Genomic_DNA"/>
</dbReference>
<proteinExistence type="predicted"/>
<protein>
    <submittedName>
        <fullName evidence="1">Uncharacterized protein</fullName>
    </submittedName>
</protein>
<gene>
    <name evidence="1" type="primary">Contig7676.g8184</name>
    <name evidence="1" type="ORF">STYLEM_14630</name>
</gene>
<dbReference type="InParanoid" id="A0A078AU82"/>
<dbReference type="Pfam" id="PF07004">
    <property type="entry name" value="SHIPPO-rpt"/>
    <property type="match status" value="1"/>
</dbReference>
<name>A0A078AU82_STYLE</name>
<dbReference type="Proteomes" id="UP000039865">
    <property type="component" value="Unassembled WGS sequence"/>
</dbReference>
<sequence length="446" mass="51054">MSSTLKTQISLKKLVALYGSEQYPQNEQLKYEIDEAIKKREQERHQKLKRRKLREQAYRQSFGTIENDLQAGGIGANQSLHIMENSLNTSQFEVDREMHNKTTIDIRRVADSEGSNDALLNEWSRSLNHSKNTLISNLRSNSQLNFGRNRSKIGLSGHVSSSMEMSSSTLGFKSEFKPKSYHNVTGPGDYNIPSLTGYQSIVAGRRNGPKFSFGSRPEKIQFFSKEYLRNFMGKESEDAGYNIISTDVIKHSEPKISIPKEPRFKEPTITQYKGQLPVFYQSLHFDDKKQERKNQQYKSIGMGYGKRSDFTIQPQLVENPGPADYEHTNKITFKHNESEVSLNKSRMTMMDESPYNNQSASKLPGITISKAKRDTDHYSKNMYTQNMEYRLMGQDSPGPAVYKQEVNISWSPENQYLSRNLTLMPKMWGVGIKVSRSGAQSENMIL</sequence>
<evidence type="ECO:0000313" key="1">
    <source>
        <dbReference type="EMBL" id="CDW85551.1"/>
    </source>
</evidence>
<dbReference type="AlphaFoldDB" id="A0A078AU82"/>
<accession>A0A078AU82</accession>
<keyword evidence="2" id="KW-1185">Reference proteome</keyword>
<evidence type="ECO:0000313" key="2">
    <source>
        <dbReference type="Proteomes" id="UP000039865"/>
    </source>
</evidence>
<reference evidence="1 2" key="1">
    <citation type="submission" date="2014-06" db="EMBL/GenBank/DDBJ databases">
        <authorList>
            <person name="Swart Estienne"/>
        </authorList>
    </citation>
    <scope>NUCLEOTIDE SEQUENCE [LARGE SCALE GENOMIC DNA]</scope>
    <source>
        <strain evidence="1 2">130c</strain>
    </source>
</reference>
<organism evidence="1 2">
    <name type="scientific">Stylonychia lemnae</name>
    <name type="common">Ciliate</name>
    <dbReference type="NCBI Taxonomy" id="5949"/>
    <lineage>
        <taxon>Eukaryota</taxon>
        <taxon>Sar</taxon>
        <taxon>Alveolata</taxon>
        <taxon>Ciliophora</taxon>
        <taxon>Intramacronucleata</taxon>
        <taxon>Spirotrichea</taxon>
        <taxon>Stichotrichia</taxon>
        <taxon>Sporadotrichida</taxon>
        <taxon>Oxytrichidae</taxon>
        <taxon>Stylonychinae</taxon>
        <taxon>Stylonychia</taxon>
    </lineage>
</organism>